<gene>
    <name evidence="2" type="primary">Contig17650.g18771</name>
    <name evidence="2" type="ORF">STYLEM_12063</name>
</gene>
<dbReference type="AlphaFoldDB" id="A0A078ALD5"/>
<dbReference type="Proteomes" id="UP000039865">
    <property type="component" value="Unassembled WGS sequence"/>
</dbReference>
<sequence>MRNNTKLLITVLIICALVFLAPVEGKKKKGKMGGMGGMGGGNGPFGNKKSQMIFVTIREGYIDPAGIDKMAKDFQSIMSTGGIQVGIVGVDKNQMIAVANNIKELIEIRKFAVQMEQVLKVEYEKTSFPGKYITEEERKANNLREEDTKDDL</sequence>
<protein>
    <submittedName>
        <fullName evidence="2">Uncharacterized protein</fullName>
    </submittedName>
</protein>
<evidence type="ECO:0000313" key="3">
    <source>
        <dbReference type="Proteomes" id="UP000039865"/>
    </source>
</evidence>
<organism evidence="2 3">
    <name type="scientific">Stylonychia lemnae</name>
    <name type="common">Ciliate</name>
    <dbReference type="NCBI Taxonomy" id="5949"/>
    <lineage>
        <taxon>Eukaryota</taxon>
        <taxon>Sar</taxon>
        <taxon>Alveolata</taxon>
        <taxon>Ciliophora</taxon>
        <taxon>Intramacronucleata</taxon>
        <taxon>Spirotrichea</taxon>
        <taxon>Stichotrichia</taxon>
        <taxon>Sporadotrichida</taxon>
        <taxon>Oxytrichidae</taxon>
        <taxon>Stylonychinae</taxon>
        <taxon>Stylonychia</taxon>
    </lineage>
</organism>
<feature type="chain" id="PRO_5001729586" evidence="1">
    <location>
        <begin position="26"/>
        <end position="152"/>
    </location>
</feature>
<evidence type="ECO:0000313" key="2">
    <source>
        <dbReference type="EMBL" id="CDW83024.1"/>
    </source>
</evidence>
<keyword evidence="1" id="KW-0732">Signal</keyword>
<evidence type="ECO:0000256" key="1">
    <source>
        <dbReference type="SAM" id="SignalP"/>
    </source>
</evidence>
<dbReference type="InParanoid" id="A0A078ALD5"/>
<accession>A0A078ALD5</accession>
<dbReference type="Gene3D" id="3.30.70.260">
    <property type="match status" value="1"/>
</dbReference>
<reference evidence="2 3" key="1">
    <citation type="submission" date="2014-06" db="EMBL/GenBank/DDBJ databases">
        <authorList>
            <person name="Swart Estienne"/>
        </authorList>
    </citation>
    <scope>NUCLEOTIDE SEQUENCE [LARGE SCALE GENOMIC DNA]</scope>
    <source>
        <strain evidence="2 3">130c</strain>
    </source>
</reference>
<dbReference type="EMBL" id="CCKQ01011454">
    <property type="protein sequence ID" value="CDW83024.1"/>
    <property type="molecule type" value="Genomic_DNA"/>
</dbReference>
<keyword evidence="3" id="KW-1185">Reference proteome</keyword>
<feature type="signal peptide" evidence="1">
    <location>
        <begin position="1"/>
        <end position="25"/>
    </location>
</feature>
<dbReference type="OrthoDB" id="310134at2759"/>
<name>A0A078ALD5_STYLE</name>
<proteinExistence type="predicted"/>